<reference evidence="2" key="1">
    <citation type="journal article" date="2020" name="Nat. Genet.">
        <title>Genomic diversifications of five Gossypium allopolyploid species and their impact on cotton improvement.</title>
        <authorList>
            <person name="Chen Z.J."/>
            <person name="Sreedasyam A."/>
            <person name="Ando A."/>
            <person name="Song Q."/>
            <person name="De Santiago L.M."/>
            <person name="Hulse-Kemp A.M."/>
            <person name="Ding M."/>
            <person name="Ye W."/>
            <person name="Kirkbride R.C."/>
            <person name="Jenkins J."/>
            <person name="Plott C."/>
            <person name="Lovell J."/>
            <person name="Lin Y.M."/>
            <person name="Vaughn R."/>
            <person name="Liu B."/>
            <person name="Simpson S."/>
            <person name="Scheffler B.E."/>
            <person name="Wen L."/>
            <person name="Saski C.A."/>
            <person name="Grover C.E."/>
            <person name="Hu G."/>
            <person name="Conover J.L."/>
            <person name="Carlson J.W."/>
            <person name="Shu S."/>
            <person name="Boston L.B."/>
            <person name="Williams M."/>
            <person name="Peterson D.G."/>
            <person name="McGee K."/>
            <person name="Jones D.C."/>
            <person name="Wendel J.F."/>
            <person name="Stelly D.M."/>
            <person name="Grimwood J."/>
            <person name="Schmutz J."/>
        </authorList>
    </citation>
    <scope>NUCLEOTIDE SEQUENCE [LARGE SCALE GENOMIC DNA]</scope>
    <source>
        <strain evidence="2">cv. TM-1</strain>
    </source>
</reference>
<reference evidence="3" key="2">
    <citation type="submission" date="2025-08" db="UniProtKB">
        <authorList>
            <consortium name="RefSeq"/>
        </authorList>
    </citation>
    <scope>IDENTIFICATION</scope>
</reference>
<dbReference type="SUPFAM" id="SSF56672">
    <property type="entry name" value="DNA/RNA polymerases"/>
    <property type="match status" value="1"/>
</dbReference>
<evidence type="ECO:0000313" key="3">
    <source>
        <dbReference type="RefSeq" id="XP_040971318.1"/>
    </source>
</evidence>
<dbReference type="Proteomes" id="UP000818029">
    <property type="component" value="Chromosome A06"/>
</dbReference>
<organism evidence="2 3">
    <name type="scientific">Gossypium hirsutum</name>
    <name type="common">Upland cotton</name>
    <name type="synonym">Gossypium mexicanum</name>
    <dbReference type="NCBI Taxonomy" id="3635"/>
    <lineage>
        <taxon>Eukaryota</taxon>
        <taxon>Viridiplantae</taxon>
        <taxon>Streptophyta</taxon>
        <taxon>Embryophyta</taxon>
        <taxon>Tracheophyta</taxon>
        <taxon>Spermatophyta</taxon>
        <taxon>Magnoliopsida</taxon>
        <taxon>eudicotyledons</taxon>
        <taxon>Gunneridae</taxon>
        <taxon>Pentapetalae</taxon>
        <taxon>rosids</taxon>
        <taxon>malvids</taxon>
        <taxon>Malvales</taxon>
        <taxon>Malvaceae</taxon>
        <taxon>Malvoideae</taxon>
        <taxon>Gossypium</taxon>
    </lineage>
</organism>
<dbReference type="RefSeq" id="XP_040971318.1">
    <property type="nucleotide sequence ID" value="XM_041115384.1"/>
</dbReference>
<dbReference type="PANTHER" id="PTHR45643">
    <property type="entry name" value="REVERSE TRANSCRIPTASE"/>
    <property type="match status" value="1"/>
</dbReference>
<feature type="region of interest" description="Disordered" evidence="1">
    <location>
        <begin position="109"/>
        <end position="148"/>
    </location>
</feature>
<dbReference type="GeneID" id="121230491"/>
<evidence type="ECO:0000256" key="1">
    <source>
        <dbReference type="SAM" id="MobiDB-lite"/>
    </source>
</evidence>
<dbReference type="InterPro" id="IPR043502">
    <property type="entry name" value="DNA/RNA_pol_sf"/>
</dbReference>
<keyword evidence="2" id="KW-1185">Reference proteome</keyword>
<gene>
    <name evidence="3" type="primary">LOC121230491</name>
</gene>
<sequence length="333" mass="37784">MSVIEYELQFVRLSKYARECVPTEAKMCRRIEDGLNEDIKVLVGILKLKEFVVLVERACRAKELMKEKKKAESVASDVRNRIMSRLALTQSKNQEMYLLVLMHRQDTPMEITGRQSGSAPRRRPLKNTDSGPGSKNTTRETVVQSEARTPARAYAIHAREEASSPDVITNAQKCLRKGYEAYLAYVMNSKESELKVDSVPIVRDFADVFPKELPGHIVSGDGIRVDPSKISTIVDWKPLKNVTEFRSFLGLAGYYRRAMNTQMIFCDDGSILTELRARSILLHQICVTQKVDKELQAKKIQCESSNESDFQVDSDGCLRFRCRISVPRDVGLI</sequence>
<dbReference type="PANTHER" id="PTHR45643:SF11">
    <property type="entry name" value="RNA-DIRECTED DNA POLYMERASE"/>
    <property type="match status" value="1"/>
</dbReference>
<name>A0ABM3BW90_GOSHI</name>
<accession>A0ABM3BW90</accession>
<dbReference type="InterPro" id="IPR043128">
    <property type="entry name" value="Rev_trsase/Diguanyl_cyclase"/>
</dbReference>
<dbReference type="Gene3D" id="3.30.70.270">
    <property type="match status" value="1"/>
</dbReference>
<evidence type="ECO:0008006" key="4">
    <source>
        <dbReference type="Google" id="ProtNLM"/>
    </source>
</evidence>
<feature type="compositionally biased region" description="Polar residues" evidence="1">
    <location>
        <begin position="127"/>
        <end position="147"/>
    </location>
</feature>
<evidence type="ECO:0000313" key="2">
    <source>
        <dbReference type="Proteomes" id="UP000818029"/>
    </source>
</evidence>
<protein>
    <recommendedName>
        <fullName evidence="4">RNA-directed DNA polymerase homolog</fullName>
    </recommendedName>
</protein>
<proteinExistence type="predicted"/>